<dbReference type="Proteomes" id="UP000037923">
    <property type="component" value="Unassembled WGS sequence"/>
</dbReference>
<feature type="compositionally biased region" description="Basic and acidic residues" evidence="1">
    <location>
        <begin position="4282"/>
        <end position="4292"/>
    </location>
</feature>
<evidence type="ECO:0000313" key="2">
    <source>
        <dbReference type="EMBL" id="KPA80054.1"/>
    </source>
</evidence>
<feature type="region of interest" description="Disordered" evidence="1">
    <location>
        <begin position="4278"/>
        <end position="4304"/>
    </location>
</feature>
<gene>
    <name evidence="2" type="ORF">ABB37_05069</name>
</gene>
<feature type="region of interest" description="Disordered" evidence="1">
    <location>
        <begin position="395"/>
        <end position="426"/>
    </location>
</feature>
<dbReference type="GO" id="GO:0006623">
    <property type="term" value="P:protein targeting to vacuole"/>
    <property type="evidence" value="ECO:0007669"/>
    <property type="project" value="TreeGrafter"/>
</dbReference>
<dbReference type="GO" id="GO:0045053">
    <property type="term" value="P:protein retention in Golgi apparatus"/>
    <property type="evidence" value="ECO:0007669"/>
    <property type="project" value="TreeGrafter"/>
</dbReference>
<feature type="compositionally biased region" description="Polar residues" evidence="1">
    <location>
        <begin position="3743"/>
        <end position="3759"/>
    </location>
</feature>
<dbReference type="RefSeq" id="XP_015658493.1">
    <property type="nucleotide sequence ID" value="XM_015802977.1"/>
</dbReference>
<feature type="region of interest" description="Disordered" evidence="1">
    <location>
        <begin position="2111"/>
        <end position="2148"/>
    </location>
</feature>
<sequence>MQGSSSSPDAAAAAQSTSSVHMLLAPFAVVKGVIRHLVIRVPWSSLESEPIHVQVSGVELVLGPLRARPFDAWEEQEREEAVKQQQLARYEEERQRRSHELASVWTSRSSSGASAGGEASEKGKMAATSDGATEDANASWFSWIWDFDRISQLALRNLCVTLKDVCARYEFDYEGLHPSLAKAFAFFVHEVRLTTVNQGFRETFVSELLAPLCKRILLSDIIVSVHTMRVPQPSSTESPSARASSSMRSSYFPSSVKLSRDDGGVSSSPVQDDDTSGSSSPLSVTHGQKSAYETYQDQWAFSKAILKISKMELQAKIVPPGCTSLHPIVEDAPPLPASSTELTISAVEGVQAEVCFGVFQTLESLWRSYHQSVGCARYRRRLHLLRVQRQQLPQQEQSVTSVDSSPERYASKSRESSSPLLSSETSTLRQLTRQRWQFALRCVLDDIQKQRQTFHRHDRSHREIIEGMMMFCQVRRAYCQYWKRMQGVRWALPLNELEEKKLMLMERQLSLMQVIFLRCLSYAEMLQEEDGYARQRAFIEEARQRSQKGVRGSRKQKADGRGGTGLWGWFTKAVISVPEKDDPSIASVSDAHCETLPMAVSPGLQVPSLTDLVRVEWELGERYTSPHRAPLVQPCVPQHFLPKATKGNSVYFTLRCIADTVTVRVAPTYWPLVHDSSVPPPPLNTPLRRIEQQFCGHLSSVEVFFTTVPDERPDKASWSFFVGSARFFFDGVLRSMLLRSKEAPEEDFIVVKQNASHTHVGVWIAPQLIICQPLHEWRWWGMEVAAFVEWFMALQRTFYAASPPARPDTTSSVLEEFPVGPHFAAPSGRASRPMSVQTTPTPRHSSQTSHDAVPSRESPLTRLLTPLIWNITIRATDVCIPLSGRDIDDTDADIIRLPPSEFPSLLVTDSMSTAVPAREGSLDGGTHKLSFAAEANAGAESELEALSHGATTRGGALHVFLYADESGGDKEGGGEEDQAAAISGSFVTSPAGSFASTKPVRCFLNNDACLVLSISTTRLVTAKSAQRRRRGGGNEYYLCIGDPDRAVRLFCQKKLSSTTLATNRHLELMSFAAGEVLLNSEELSVVFNQGIDFVVEPDAFAVLNDGLLKPAVFVASDPYARQAQALVEELHVLNAKDNGKPSHFPLHDAHQLPPLSWKLSTPGCMEVTRQDNETGQTDTDASPAMVVVREFPADCTRHILAAAIATLPKEAREGTIKDGEEEIAASVRNGVHNAAWESRIAGPSRGPFGGRTLALGISVARLLVRSAYDEDVAEVVLVAPEEVPAATASYRGALAALGAQEPRALELVWDPLSQQHPAGHDGLPAGLPFPQGGPKGCPAFLLSVPDVTMTTAAGQKLLTVEQLTVVQAATALPGAAENVAVTVEMASVCFHMVLVNLMEIAVGTFYALKLLATPQRTTGSEMQRDASEGVSSVAQPQQDATALEPSSLILSVEVRSIHLQAPLTKSDVQCAPYVEVNARLESFNALFEPALEEGDQKNEERGRRLHIQFEVPDAVQLVDYFGGDPETCSLVTALPWTAHQGRDSTADHPLRCAVDFAVPATLRVKGIEPATPAATTTTCNVDLRGGAIHAYFPLLYLFVDMLAHDERIQKLKRLPSSPLFQHGFTSLSHERVQRRTNSTAFSTVSTPESHSPMLQTTAAVASPSTPSSGRLEIAATLSDVDVFLATDAGVPVDTSNPDTFCVVRISEMKGGMVRTAAHSADPTICTPLRMRAYLDTVTLYLVDLMAAEPKNVRLPNLKVRVDAGVLLVPKETLTGYTYRRSNETDVTVIVGLHPPATTTEATASQHSNSAGKGTTMPEGRSAAAPSGETITTTAGVSMELGVYQFRSLVRFIIHNVAQAPVAAAQRCKERDVYEEAAHSLLHHRRCSLHPRQPASNSMEDVSRETPPPPPAAAPATSAALTLLVTLPPASLTVQEGDPAPASALESTNDVGTGSESISYEFTLRQGAQFYSASGGQWSNSPVKNGQISGLELKAHEDSVYTSASVARSSCGHVRSLLTADLVGVALVEGSSSSVLSASRSQGQEVDGEAVGVSSVNTPFLRIAAAVRNTTVRVPHVRWWLRLYSLFADSAGPTPRGSAPDIVPPAALSQHDSLADVGQPSPPQFRDSASSQQSSVLFGPRGGNRAGYPDGEQADWVAGGHPRPLTASQSSRWLYGFVELSQTQVMLGECDRGQQQQQPWCCLRIPDARLTVAPATLPQSAGVSRVYDEFTLDVARCPELLLRAADMAAAERSTTGFKVVYVSVLKLQPTAPAAREAEGNATGAFSGSSCIKVQLIRSPHSHLITKLRYGCCYRMTDLALHRTCALQVQLKGLLLNVPANELFGFAQELLRQSAEVGTLLTPENGPPRLASFHSAGPARTYTGVEAQLTNVGVVVSSESPPSPSEGPVTSQPHHNNEGGSPWCGVTVTSLRLTTDVELENVLTNTGDPATLMDDALAAGWRMRVWHLVSRITLRGVVLAGHHGVDVQWKMPVVELGVSQPLPRTVLCVRSNRYPDAGKDELSQQDGEISSSLLRQRSATDFFHVEPTAATVCSELNNHLLTRASIEVGEAGKKASDATPEKDVGVTAVPPVVISVDTVYTLSRSVAHLLTLWRAAEQRQLALASPRAGVVVTEEKPSNATSRPALLRRDESLGPIMWYEVKLSMCGRRVHLVSNLPVDALHGAARHCFMAIAVEDAITFQVDRVPHDDELVYASPRGNEELDRDRSMTSSDAAEAAGSAVVHEQYRVRVGTVRVCDGTGNLICLLTSQGSSRGATCDSHALTAEYARSERAMSVFAEHLLLTASPVTATFAVEWCRAYQAWSQLWLQAVRSAEPHERRCSGKDMGKENFFTASSFADVLVDVCQVDVLLAPAGYLAIKRSQLSRSLCAQEGPTTAVTGVNEVQVVRCDAVSLFSTSAVGCQYRRHECAPVLLACVTAPLLRRTRVSGTSATVCRVPSVSLFNRDRFSWALCTMRVTLIVRSATVLWSSTQIADFASQPPPAAEGEVQREAQKGVDAEVVTSLAEPSTYQLIVEKAEVLCFAPHDEHANAAPALHLRAEQVDVTAPAIVAASTSSSATESLKSEMSAQGKLSATYRCSSRATALPLLEETEVTLTVHTGVAPQRTASQVAVLEIQLCVAEKGLQLRVPANEDLECVVGALCLVVGQHVPRRSPTAVALQPSTGSTVVECHGGTSGGEDVPDAGKKGKEQQLWCLSVNVPRFSCDVILNPSGQRLAAVDVGHIYGRFKPRALGQRPYVELRVAELTGETDITEMETSSESVAAAARFMSMKPLASAPKQSAPTSYLSEWDAASTDMQQYALFLVQRSLPLSHEDWERRSSELCSCSDEASALTARVHAFHTHVSLTLLRALASDVLKPVVGGVRSASITDEIGAVVNSFHSTVLRVLQPNTPLPPPDELERHAALVRVVEVTSDWTLTHDLVLGGSTDGCNLQLHFCNTAPHNVITVRGSTAAAGQDEVVVHLSCCACVNGDQCPAIRVDPDVTVKFENVVVVVDGFGGPQGLLPSTFVVLGERALCVFPPTRQRSRLSLLSPHLLQSEHPAENALPNTEAEGRDQERAAAAASAQITPPWFATSIYSLDVKVDFDTSLAAQRRRLQAVGTWQLQYRFEDKRKGKQMIRTEREGGATLTLQRCANESCILTRTPVAFSARLGDANEEHRRLQIAFDMGATAWQLPLGHAQLLVRSVTSIINAFTHTPSAGATPSIAVAAPPGKRSGPTTEWEPPTSLDTQKNTKGSASSSFVTPPTPLDVECSVPLCTLCFTDDFQLPLAACNVENFSLKCAADMQFRDAVVSATASLSLIDHLERCSFPNGGHIRKSGGSTARVLFAAKPSMALVWTRFSSDSRSLSLSVSVEDVVTTLPITTALRVLRCARSDVESGTRAFWNDSGVELAVCAAGTCTSAPGQSTDLSGNGRHSQWRVPASPSERAIITGIPSAVAELTVTSPNPSDGAISPALSTDRCDSLHPGESLGVRLDLRRLRDDTVHRLRLTGYVSPFGALDVVVRKSVCGGIAVVHLASTVELTNAFYPLDGLVDGAAVVLRASSSFSSDVPAFVVAPRSTRFIPLPVLRDRFALEMGGCVYAAQAKFVTWAMVADAMTVMADQIVTSAATADAYASAARLRKLGVDAEKDADDGGSGNGHRGALSGGRQAQVVDSSTISFPVMLRPPHSHVTSSTATGTSLTEEESEAANRAAPPLLNRVVQLTWRRHRSQPQSQLLSSDCLPPCEYAVTVEPVWTLWNCTGCRLRLHLCLPAKGNAVSQKSAVKQHDEGEEKSSARAAATNVSAQDTEGDGNVIGAAVVENGMCFQWMPASLQHLEANVAAFFQLESPCTSSSSQWWSAAAPLFLKESPPSYIRLQQNATHTQGAVSLERRGSSVVVVRCAALLRSNMTQTVYLRDASRPMPLLGTDAQGRLNPQQLLPLFFSEYVTTLAPNAKRVGFTVRDTPLRATTADGKEETDPYYLTTPIAATVLSADERGDCTVFYSVSAAEDAGTEFVTSAVTSETLPGTSLWRPAAAAALQLRYLCCVRNADPHRTLCVRPYVRAGDTPVGAIEEIRIPPAEVRELRRFAAHTVEPEVQFCYGGKDAAPTPAHLWSPPVKLLSLATSTLPLVLKHVCAPPAPTTEPCADAFCLFSAPRGGHEPPFSTREHCRCLELQSSTADGRLCVSVSLRAVPPLRIVNRLNTTLQFTQTLAKGNKSASPASSPSAVRVSANAVSTALCSHTAPPWSYVVAAESNSFGCWEVPTLEFQGVRITLHSNRHKGFTASVDVDLLKCAAAPSAGLRVGQTDAYVYVNLDHVTHQFTVTVVATRQLESHMLCQPRRLTQLEVFVPRCTMYLSAVTVPMTGHFSGTSVIARSARGRLRTRARGEGTTALTVPSTATDEDVVALLRQLEVDVVCVRIVGVYGSATVTERRMLGSASVGIVEVLDATTPQAVYPVVFRMSSKTAQNIEGHPSSEDPTAARSDPSTTATASVGIHGGDSTSSLSSSTITAATAATVPRFKDPSWCNVEVQLARPDVGAGGTVMLPLQLLRITVPPMTLHLHDEFLFTVRTCAESVREELNSRLSTASSCGSAQFTRATASVKRTTGDLPCAAPQTVPSRSSTRRVYNVFLYQLHVSAIATEVTYTRSGDRCYNPFRNLGVLPAHLIPSIEGVDIKLKEVKLANVELLSATSFATVVQSFVWPLYRTQLLLQSYKVVGSLDALGNPRALLGSWSRGVWDLVTNSSGKSRWAGTRDFLRTTTSSTLHSVSALARSIGNLTGGSSTAATSASVAANGGSAGSITGGDGLLPSSDQRRGLLGEVFAEVSGGVVDAVAKPIRGAREGGVNGFLLGVASGMVGLVGRPVFGFFRGVGVTSQFYARLLDGQTTLTDEEARRLALGRNYRLSAAPTDSQDIKADAEGSLTVTAVTAVVADRCDVRLASLAFERMMSAVPRWRRSSESHVRAAVARAGVQNAALFLPYSTISAFFTPEEFATSLPTSLTAALTAKLLAALTHTQRSGNAGGGEEAADKGATLKRLARECDRASHIRASLGVPALHKYVADDVFVRVCSLDEIVESVTATGIQANYVILLSKAVNAAGEELFMP</sequence>
<feature type="compositionally biased region" description="Low complexity" evidence="1">
    <location>
        <begin position="234"/>
        <end position="255"/>
    </location>
</feature>
<feature type="compositionally biased region" description="Low complexity" evidence="1">
    <location>
        <begin position="109"/>
        <end position="118"/>
    </location>
</feature>
<dbReference type="OMA" id="VVQLTWR"/>
<reference evidence="2 3" key="1">
    <citation type="submission" date="2015-07" db="EMBL/GenBank/DDBJ databases">
        <title>High-quality genome of monoxenous trypanosomatid Leptomonas pyrrhocoris.</title>
        <authorList>
            <person name="Flegontov P."/>
            <person name="Butenko A."/>
            <person name="Firsov S."/>
            <person name="Vlcek C."/>
            <person name="Logacheva M.D."/>
            <person name="Field M."/>
            <person name="Filatov D."/>
            <person name="Flegontova O."/>
            <person name="Gerasimov E."/>
            <person name="Jackson A.P."/>
            <person name="Kelly S."/>
            <person name="Opperdoes F."/>
            <person name="O'Reilly A."/>
            <person name="Votypka J."/>
            <person name="Yurchenko V."/>
            <person name="Lukes J."/>
        </authorList>
    </citation>
    <scope>NUCLEOTIDE SEQUENCE [LARGE SCALE GENOMIC DNA]</scope>
    <source>
        <strain evidence="2">H10</strain>
    </source>
</reference>
<evidence type="ECO:0000256" key="1">
    <source>
        <dbReference type="SAM" id="MobiDB-lite"/>
    </source>
</evidence>
<feature type="region of interest" description="Disordered" evidence="1">
    <location>
        <begin position="823"/>
        <end position="858"/>
    </location>
</feature>
<dbReference type="VEuPathDB" id="TriTrypDB:LpyrH10_09_1690"/>
<dbReference type="InterPro" id="IPR026847">
    <property type="entry name" value="VPS13"/>
</dbReference>
<evidence type="ECO:0000313" key="3">
    <source>
        <dbReference type="Proteomes" id="UP000037923"/>
    </source>
</evidence>
<feature type="compositionally biased region" description="Polar residues" evidence="1">
    <location>
        <begin position="834"/>
        <end position="850"/>
    </location>
</feature>
<protein>
    <recommendedName>
        <fullName evidence="4">Chorein N-terminal domain-containing protein</fullName>
    </recommendedName>
</protein>
<feature type="compositionally biased region" description="Polar residues" evidence="1">
    <location>
        <begin position="1798"/>
        <end position="1812"/>
    </location>
</feature>
<name>A0A0N0DVG4_LEPPY</name>
<dbReference type="EMBL" id="LGTL01000009">
    <property type="protein sequence ID" value="KPA80054.1"/>
    <property type="molecule type" value="Genomic_DNA"/>
</dbReference>
<evidence type="ECO:0008006" key="4">
    <source>
        <dbReference type="Google" id="ProtNLM"/>
    </source>
</evidence>
<comment type="caution">
    <text evidence="2">The sequence shown here is derived from an EMBL/GenBank/DDBJ whole genome shotgun (WGS) entry which is preliminary data.</text>
</comment>
<feature type="compositionally biased region" description="Polar residues" evidence="1">
    <location>
        <begin position="2126"/>
        <end position="2135"/>
    </location>
</feature>
<feature type="region of interest" description="Disordered" evidence="1">
    <location>
        <begin position="3718"/>
        <end position="3759"/>
    </location>
</feature>
<feature type="compositionally biased region" description="Low complexity" evidence="1">
    <location>
        <begin position="416"/>
        <end position="426"/>
    </location>
</feature>
<dbReference type="GeneID" id="26905360"/>
<feature type="region of interest" description="Disordered" evidence="1">
    <location>
        <begin position="101"/>
        <end position="130"/>
    </location>
</feature>
<feature type="compositionally biased region" description="Basic and acidic residues" evidence="1">
    <location>
        <begin position="405"/>
        <end position="415"/>
    </location>
</feature>
<feature type="region of interest" description="Disordered" evidence="1">
    <location>
        <begin position="1885"/>
        <end position="1914"/>
    </location>
</feature>
<dbReference type="OrthoDB" id="428159at2759"/>
<organism evidence="2 3">
    <name type="scientific">Leptomonas pyrrhocoris</name>
    <name type="common">Firebug parasite</name>
    <dbReference type="NCBI Taxonomy" id="157538"/>
    <lineage>
        <taxon>Eukaryota</taxon>
        <taxon>Discoba</taxon>
        <taxon>Euglenozoa</taxon>
        <taxon>Kinetoplastea</taxon>
        <taxon>Metakinetoplastina</taxon>
        <taxon>Trypanosomatida</taxon>
        <taxon>Trypanosomatidae</taxon>
        <taxon>Leishmaniinae</taxon>
        <taxon>Leptomonas</taxon>
    </lineage>
</organism>
<feature type="region of interest" description="Disordered" evidence="1">
    <location>
        <begin position="4145"/>
        <end position="4167"/>
    </location>
</feature>
<proteinExistence type="predicted"/>
<dbReference type="PANTHER" id="PTHR16166">
    <property type="entry name" value="VACUOLAR PROTEIN SORTING-ASSOCIATED PROTEIN VPS13"/>
    <property type="match status" value="1"/>
</dbReference>
<feature type="compositionally biased region" description="Polar residues" evidence="1">
    <location>
        <begin position="265"/>
        <end position="285"/>
    </location>
</feature>
<dbReference type="PANTHER" id="PTHR16166:SF144">
    <property type="entry name" value="CHOREIN N-TERMINAL DOMAIN-CONTAINING PROTEIN"/>
    <property type="match status" value="1"/>
</dbReference>
<feature type="region of interest" description="Disordered" evidence="1">
    <location>
        <begin position="1798"/>
        <end position="1828"/>
    </location>
</feature>
<accession>A0A0N0DVG4</accession>
<keyword evidence="3" id="KW-1185">Reference proteome</keyword>
<feature type="region of interest" description="Disordered" evidence="1">
    <location>
        <begin position="4964"/>
        <end position="5005"/>
    </location>
</feature>
<feature type="region of interest" description="Disordered" evidence="1">
    <location>
        <begin position="4181"/>
        <end position="4208"/>
    </location>
</feature>
<feature type="region of interest" description="Disordered" evidence="1">
    <location>
        <begin position="231"/>
        <end position="285"/>
    </location>
</feature>
<feature type="region of interest" description="Disordered" evidence="1">
    <location>
        <begin position="2394"/>
        <end position="2420"/>
    </location>
</feature>
<feature type="compositionally biased region" description="Polar residues" evidence="1">
    <location>
        <begin position="4187"/>
        <end position="4198"/>
    </location>
</feature>
<feature type="region of interest" description="Disordered" evidence="1">
    <location>
        <begin position="3556"/>
        <end position="3577"/>
    </location>
</feature>